<keyword evidence="1" id="KW-1133">Transmembrane helix</keyword>
<organism evidence="2 3">
    <name type="scientific">Brevibacillus borstelensis AK1</name>
    <dbReference type="NCBI Taxonomy" id="1300222"/>
    <lineage>
        <taxon>Bacteria</taxon>
        <taxon>Bacillati</taxon>
        <taxon>Bacillota</taxon>
        <taxon>Bacilli</taxon>
        <taxon>Bacillales</taxon>
        <taxon>Paenibacillaceae</taxon>
        <taxon>Brevibacillus</taxon>
    </lineage>
</organism>
<evidence type="ECO:0008006" key="4">
    <source>
        <dbReference type="Google" id="ProtNLM"/>
    </source>
</evidence>
<reference evidence="2 3" key="1">
    <citation type="submission" date="2013-03" db="EMBL/GenBank/DDBJ databases">
        <title>Assembly of a new bacterial strain Brevibacillus borstelensis AK1.</title>
        <authorList>
            <person name="Rajan I."/>
            <person name="PoliReddy D."/>
            <person name="Sugumar T."/>
            <person name="Rathinam K."/>
            <person name="Alqarawi S."/>
            <person name="Khalil A.B."/>
            <person name="Sivakumar N."/>
        </authorList>
    </citation>
    <scope>NUCLEOTIDE SEQUENCE [LARGE SCALE GENOMIC DNA]</scope>
    <source>
        <strain evidence="2 3">AK1</strain>
    </source>
</reference>
<dbReference type="AlphaFoldDB" id="M8DAZ2"/>
<feature type="transmembrane region" description="Helical" evidence="1">
    <location>
        <begin position="153"/>
        <end position="174"/>
    </location>
</feature>
<keyword evidence="3" id="KW-1185">Reference proteome</keyword>
<dbReference type="Proteomes" id="UP000012081">
    <property type="component" value="Unassembled WGS sequence"/>
</dbReference>
<dbReference type="STRING" id="1300222.I532_05610"/>
<proteinExistence type="predicted"/>
<evidence type="ECO:0000256" key="1">
    <source>
        <dbReference type="SAM" id="Phobius"/>
    </source>
</evidence>
<dbReference type="RefSeq" id="WP_003386934.1">
    <property type="nucleotide sequence ID" value="NZ_APBN01000002.1"/>
</dbReference>
<accession>M8DAZ2</accession>
<dbReference type="PATRIC" id="fig|1300222.3.peg.1152"/>
<name>M8DAZ2_9BACL</name>
<feature type="transmembrane region" description="Helical" evidence="1">
    <location>
        <begin position="12"/>
        <end position="33"/>
    </location>
</feature>
<dbReference type="EMBL" id="APBN01000002">
    <property type="protein sequence ID" value="EMT53464.1"/>
    <property type="molecule type" value="Genomic_DNA"/>
</dbReference>
<feature type="transmembrane region" description="Helical" evidence="1">
    <location>
        <begin position="115"/>
        <end position="133"/>
    </location>
</feature>
<feature type="transmembrane region" description="Helical" evidence="1">
    <location>
        <begin position="45"/>
        <end position="64"/>
    </location>
</feature>
<comment type="caution">
    <text evidence="2">The sequence shown here is derived from an EMBL/GenBank/DDBJ whole genome shotgun (WGS) entry which is preliminary data.</text>
</comment>
<evidence type="ECO:0000313" key="3">
    <source>
        <dbReference type="Proteomes" id="UP000012081"/>
    </source>
</evidence>
<gene>
    <name evidence="2" type="ORF">I532_05610</name>
</gene>
<keyword evidence="1" id="KW-0812">Transmembrane</keyword>
<evidence type="ECO:0000313" key="2">
    <source>
        <dbReference type="EMBL" id="EMT53464.1"/>
    </source>
</evidence>
<feature type="transmembrane region" description="Helical" evidence="1">
    <location>
        <begin position="186"/>
        <end position="203"/>
    </location>
</feature>
<keyword evidence="1" id="KW-0472">Membrane</keyword>
<protein>
    <recommendedName>
        <fullName evidence="4">Prolipoprotein diacylglyceryl transferase</fullName>
    </recommendedName>
</protein>
<feature type="transmembrane region" description="Helical" evidence="1">
    <location>
        <begin position="80"/>
        <end position="103"/>
    </location>
</feature>
<sequence length="237" mass="26371">MLEPGAMLSIGPLHFSASVLSVVLALLLYGFWIKRVEEKREGIQSFLQAGSNALLAGLLLYKLWPVLEAGKAVWLQPSRWLLYSGGAYGLEAAAVGGLLVFALQAFRGKWPLERTIEWTLSAFAFLAAVYSIVVKQYGMETEGWGWVLKGSYYLPVNALHAGVMVLLIAMLTFSRSRAHFVRRERIGLLLMGIGLWAILYVALTPSESIQTGWRSYREEMGLASVYAGAWILLRRRS</sequence>